<dbReference type="OrthoDB" id="245708at2759"/>
<gene>
    <name evidence="3" type="ORF">Tco025E_01988</name>
</gene>
<protein>
    <submittedName>
        <fullName evidence="3">Uncharacterized protein</fullName>
    </submittedName>
</protein>
<feature type="compositionally biased region" description="Basic and acidic residues" evidence="2">
    <location>
        <begin position="40"/>
        <end position="49"/>
    </location>
</feature>
<keyword evidence="1" id="KW-0175">Coiled coil</keyword>
<dbReference type="AlphaFoldDB" id="A0A3R7LJB5"/>
<keyword evidence="4" id="KW-1185">Reference proteome</keyword>
<name>A0A3R7LJB5_9TRYP</name>
<dbReference type="EMBL" id="MKKU01000074">
    <property type="protein sequence ID" value="RNF25748.1"/>
    <property type="molecule type" value="Genomic_DNA"/>
</dbReference>
<feature type="coiled-coil region" evidence="1">
    <location>
        <begin position="493"/>
        <end position="520"/>
    </location>
</feature>
<organism evidence="3 4">
    <name type="scientific">Trypanosoma conorhini</name>
    <dbReference type="NCBI Taxonomy" id="83891"/>
    <lineage>
        <taxon>Eukaryota</taxon>
        <taxon>Discoba</taxon>
        <taxon>Euglenozoa</taxon>
        <taxon>Kinetoplastea</taxon>
        <taxon>Metakinetoplastina</taxon>
        <taxon>Trypanosomatida</taxon>
        <taxon>Trypanosomatidae</taxon>
        <taxon>Trypanosoma</taxon>
    </lineage>
</organism>
<accession>A0A3R7LJB5</accession>
<feature type="compositionally biased region" description="Pro residues" evidence="2">
    <location>
        <begin position="583"/>
        <end position="600"/>
    </location>
</feature>
<feature type="coiled-coil region" evidence="1">
    <location>
        <begin position="442"/>
        <end position="469"/>
    </location>
</feature>
<dbReference type="RefSeq" id="XP_029230954.1">
    <property type="nucleotide sequence ID" value="XM_029368924.1"/>
</dbReference>
<dbReference type="GeneID" id="40315599"/>
<evidence type="ECO:0000256" key="2">
    <source>
        <dbReference type="SAM" id="MobiDB-lite"/>
    </source>
</evidence>
<feature type="region of interest" description="Disordered" evidence="2">
    <location>
        <begin position="1"/>
        <end position="76"/>
    </location>
</feature>
<sequence>MPLPTPPSPSPSCGTRTRAPSPTTTQAAPTLSLRQPKCLLEYERAKSLQEGKGAGSAMPPANSSGVDAGSRPPWLPKAIDKLTTYRRARSQARQGTGDGYGMPARREDFHATRGTTFAGAGESTEPALLARLPKEMTGYIIEIETQNRQLRQHVLELQEEQRQTQAMLGANRRLADAVVGNSHAVEVGVEEDKSYQHATNDFQVASGALLSQEEREQYINEVLAQVDVIVQAHRNQSESMILKYKQEAESAKLALKNLREAIALEGVDLSMLPAVLATLSGPTRAACRGETRRTNPNSPTTTEVDSAIAGIVTVMNEKCAALVGEAADVVLGDLLRVEAGDDVPTVVRQSVQRGFEALARHLASVVTEYIKYSTEELRYSHKEREAACRELRGELSASETRRLREAQHYETELRTLRDEIHAFHVAAAEGDELRGTVQERALEEYTALLVESRADADALRRQLEEERSDHATTCLRLKSSLQRRGAEFEEAVVRRAEELVGQREAHIEDLQQQLEAARRAGEGRTKGRATKGVQVQAAESIVLDASNYMSNVLSLGSSWKGASPRPTARLATPTQSKSHPAAAPLPPPLPSTPSAQPPTTPSVLGGDDSALQQDNSFEEEVWEKTMELLTKYGPLSRH</sequence>
<reference evidence="3 4" key="1">
    <citation type="journal article" date="2018" name="BMC Genomics">
        <title>Genomic comparison of Trypanosoma conorhini and Trypanosoma rangeli to Trypanosoma cruzi strains of high and low virulence.</title>
        <authorList>
            <person name="Bradwell K.R."/>
            <person name="Koparde V.N."/>
            <person name="Matveyev A.V."/>
            <person name="Serrano M.G."/>
            <person name="Alves J.M."/>
            <person name="Parikh H."/>
            <person name="Huang B."/>
            <person name="Lee V."/>
            <person name="Espinosa-Alvarez O."/>
            <person name="Ortiz P.A."/>
            <person name="Costa-Martins A.G."/>
            <person name="Teixeira M.M."/>
            <person name="Buck G.A."/>
        </authorList>
    </citation>
    <scope>NUCLEOTIDE SEQUENCE [LARGE SCALE GENOMIC DNA]</scope>
    <source>
        <strain evidence="3 4">025E</strain>
    </source>
</reference>
<evidence type="ECO:0000256" key="1">
    <source>
        <dbReference type="SAM" id="Coils"/>
    </source>
</evidence>
<feature type="compositionally biased region" description="Pro residues" evidence="2">
    <location>
        <begin position="1"/>
        <end position="10"/>
    </location>
</feature>
<comment type="caution">
    <text evidence="3">The sequence shown here is derived from an EMBL/GenBank/DDBJ whole genome shotgun (WGS) entry which is preliminary data.</text>
</comment>
<proteinExistence type="predicted"/>
<feature type="coiled-coil region" evidence="1">
    <location>
        <begin position="140"/>
        <end position="167"/>
    </location>
</feature>
<feature type="region of interest" description="Disordered" evidence="2">
    <location>
        <begin position="557"/>
        <end position="618"/>
    </location>
</feature>
<evidence type="ECO:0000313" key="4">
    <source>
        <dbReference type="Proteomes" id="UP000284403"/>
    </source>
</evidence>
<dbReference type="Proteomes" id="UP000284403">
    <property type="component" value="Unassembled WGS sequence"/>
</dbReference>
<feature type="compositionally biased region" description="Low complexity" evidence="2">
    <location>
        <begin position="11"/>
        <end position="33"/>
    </location>
</feature>
<evidence type="ECO:0000313" key="3">
    <source>
        <dbReference type="EMBL" id="RNF25748.1"/>
    </source>
</evidence>